<name>A0AAV7UAT9_PLEWA</name>
<organism evidence="1 2">
    <name type="scientific">Pleurodeles waltl</name>
    <name type="common">Iberian ribbed newt</name>
    <dbReference type="NCBI Taxonomy" id="8319"/>
    <lineage>
        <taxon>Eukaryota</taxon>
        <taxon>Metazoa</taxon>
        <taxon>Chordata</taxon>
        <taxon>Craniata</taxon>
        <taxon>Vertebrata</taxon>
        <taxon>Euteleostomi</taxon>
        <taxon>Amphibia</taxon>
        <taxon>Batrachia</taxon>
        <taxon>Caudata</taxon>
        <taxon>Salamandroidea</taxon>
        <taxon>Salamandridae</taxon>
        <taxon>Pleurodelinae</taxon>
        <taxon>Pleurodeles</taxon>
    </lineage>
</organism>
<protein>
    <submittedName>
        <fullName evidence="1">Uncharacterized protein</fullName>
    </submittedName>
</protein>
<dbReference type="Proteomes" id="UP001066276">
    <property type="component" value="Chromosome 3_1"/>
</dbReference>
<comment type="caution">
    <text evidence="1">The sequence shown here is derived from an EMBL/GenBank/DDBJ whole genome shotgun (WGS) entry which is preliminary data.</text>
</comment>
<dbReference type="AlphaFoldDB" id="A0AAV7UAT9"/>
<evidence type="ECO:0000313" key="2">
    <source>
        <dbReference type="Proteomes" id="UP001066276"/>
    </source>
</evidence>
<dbReference type="EMBL" id="JANPWB010000005">
    <property type="protein sequence ID" value="KAJ1185646.1"/>
    <property type="molecule type" value="Genomic_DNA"/>
</dbReference>
<sequence length="117" mass="11982">MSGGCVVEKAVVEVCRSSVVEGLVAMFEGDSFVDRETVKVSQVTGDVAVAGNVQDKSGQGVLDSLQFLLKFLGGAGIECITVVELAADKRLSGCSPGLGGDPLENLPNQVARVEIGG</sequence>
<accession>A0AAV7UAT9</accession>
<proteinExistence type="predicted"/>
<reference evidence="1" key="1">
    <citation type="journal article" date="2022" name="bioRxiv">
        <title>Sequencing and chromosome-scale assembly of the giantPleurodeles waltlgenome.</title>
        <authorList>
            <person name="Brown T."/>
            <person name="Elewa A."/>
            <person name="Iarovenko S."/>
            <person name="Subramanian E."/>
            <person name="Araus A.J."/>
            <person name="Petzold A."/>
            <person name="Susuki M."/>
            <person name="Suzuki K.-i.T."/>
            <person name="Hayashi T."/>
            <person name="Toyoda A."/>
            <person name="Oliveira C."/>
            <person name="Osipova E."/>
            <person name="Leigh N.D."/>
            <person name="Simon A."/>
            <person name="Yun M.H."/>
        </authorList>
    </citation>
    <scope>NUCLEOTIDE SEQUENCE</scope>
    <source>
        <strain evidence="1">20211129_DDA</strain>
        <tissue evidence="1">Liver</tissue>
    </source>
</reference>
<evidence type="ECO:0000313" key="1">
    <source>
        <dbReference type="EMBL" id="KAJ1185646.1"/>
    </source>
</evidence>
<keyword evidence="2" id="KW-1185">Reference proteome</keyword>
<gene>
    <name evidence="1" type="ORF">NDU88_002436</name>
</gene>